<proteinExistence type="predicted"/>
<dbReference type="InterPro" id="IPR037883">
    <property type="entry name" value="Knr4/Smi1-like_sf"/>
</dbReference>
<dbReference type="RefSeq" id="WP_203858910.1">
    <property type="nucleotide sequence ID" value="NZ_BAAAZQ010000011.1"/>
</dbReference>
<evidence type="ECO:0000313" key="2">
    <source>
        <dbReference type="Proteomes" id="UP000621500"/>
    </source>
</evidence>
<name>A0ABQ4ERY6_9ACTN</name>
<gene>
    <name evidence="1" type="ORF">Pma05_39890</name>
</gene>
<dbReference type="Pfam" id="PF14025">
    <property type="entry name" value="DUF4241"/>
    <property type="match status" value="1"/>
</dbReference>
<accession>A0ABQ4ERY6</accession>
<dbReference type="InterPro" id="IPR025335">
    <property type="entry name" value="DUF4241"/>
</dbReference>
<dbReference type="Proteomes" id="UP000621500">
    <property type="component" value="Unassembled WGS sequence"/>
</dbReference>
<evidence type="ECO:0008006" key="3">
    <source>
        <dbReference type="Google" id="ProtNLM"/>
    </source>
</evidence>
<keyword evidence="2" id="KW-1185">Reference proteome</keyword>
<reference evidence="1 2" key="1">
    <citation type="submission" date="2021-01" db="EMBL/GenBank/DDBJ databases">
        <title>Whole genome shotgun sequence of Plantactinospora mayteni NBRC 109088.</title>
        <authorList>
            <person name="Komaki H."/>
            <person name="Tamura T."/>
        </authorList>
    </citation>
    <scope>NUCLEOTIDE SEQUENCE [LARGE SCALE GENOMIC DNA]</scope>
    <source>
        <strain evidence="1 2">NBRC 109088</strain>
    </source>
</reference>
<comment type="caution">
    <text evidence="1">The sequence shown here is derived from an EMBL/GenBank/DDBJ whole genome shotgun (WGS) entry which is preliminary data.</text>
</comment>
<dbReference type="SUPFAM" id="SSF160631">
    <property type="entry name" value="SMI1/KNR4-like"/>
    <property type="match status" value="1"/>
</dbReference>
<sequence length="354" mass="40257">MISKDYSIVFQDNQVLTCGESLHHVLHCRQIGSLSLPSGELVARDPFTDPGLGFDRLVPPGNYPVFAISTYSDLAHEIAFAAIRLTQTEPIRWEPAHGTDEQGRAYGYGVDSATGSFMDRATGDLLDELLAEDYDQMYNRHDGRPWAEFVIPRKRDAKIFLFFLGADGGYPSYYGYDTHGTIACIVTDFFGLRREEVSAWPSMLPSIPTGFSAQFYAWLGEINGLLQFPGEWDQRQAVPQEDLHYLEQSQGISLPEDLRLHYQNAGFWLHGPEPLQEWWPQLETRARTALETDKPMLPILRSWNSIAVCDHNNYVIYEPYPEWESPGGNFEYPDLKTYLLNTIMRDLGSLSQSN</sequence>
<organism evidence="1 2">
    <name type="scientific">Plantactinospora mayteni</name>
    <dbReference type="NCBI Taxonomy" id="566021"/>
    <lineage>
        <taxon>Bacteria</taxon>
        <taxon>Bacillati</taxon>
        <taxon>Actinomycetota</taxon>
        <taxon>Actinomycetes</taxon>
        <taxon>Micromonosporales</taxon>
        <taxon>Micromonosporaceae</taxon>
        <taxon>Plantactinospora</taxon>
    </lineage>
</organism>
<protein>
    <recommendedName>
        <fullName evidence="3">Knr4/Smi1-like domain-containing protein</fullName>
    </recommendedName>
</protein>
<evidence type="ECO:0000313" key="1">
    <source>
        <dbReference type="EMBL" id="GIG97416.1"/>
    </source>
</evidence>
<dbReference type="EMBL" id="BONX01000026">
    <property type="protein sequence ID" value="GIG97416.1"/>
    <property type="molecule type" value="Genomic_DNA"/>
</dbReference>